<feature type="domain" description="Peptidase S8/S53" evidence="6">
    <location>
        <begin position="108"/>
        <end position="376"/>
    </location>
</feature>
<dbReference type="SUPFAM" id="SSF52743">
    <property type="entry name" value="Subtilisin-like"/>
    <property type="match status" value="1"/>
</dbReference>
<dbReference type="PROSITE" id="PS51892">
    <property type="entry name" value="SUBTILASE"/>
    <property type="match status" value="1"/>
</dbReference>
<evidence type="ECO:0000256" key="2">
    <source>
        <dbReference type="ARBA" id="ARBA00022670"/>
    </source>
</evidence>
<sequence>MFLFKKKLDHNLQSYISKNAFKNYRVLIQYKDFQSSIVKKISSYRGTVFHIIESSNLISARLNSRGIDRLSEYPEVKKIYLDEYLFLCGMSVTTANKVHFSEKFNLSGAGIGIGLVDSGIYPHQDLTSPSTKIEFFEDLINNFKYPYDDNGHGTSIAGILCSSGLSSNNMYKGICNKSKLYCYKAFDKLGKGFASDILYSIESLSNKSKENNIKVLCLPFELLTHNTFIISCFDLTFNYAISKGLIPIVPSGSNLSTKTSIMGIATLPSCITVSGLNTASPIIKPYAYSSEGIYVKLNKPNLSAACVNIVSLNSDNNYIPEKNGLKLYPNRLDIAYKTFTGSSIAVAYISGLCALLCEKNPAMSFKDMNSLLKIACDPIDDISSSIQGEGLINIHKLIT</sequence>
<dbReference type="Gene3D" id="3.40.50.200">
    <property type="entry name" value="Peptidase S8/S53 domain"/>
    <property type="match status" value="1"/>
</dbReference>
<dbReference type="PROSITE" id="PS00137">
    <property type="entry name" value="SUBTILASE_HIS"/>
    <property type="match status" value="1"/>
</dbReference>
<dbReference type="OrthoDB" id="9798386at2"/>
<dbReference type="KEGG" id="csr:Cspa_c58030"/>
<dbReference type="GO" id="GO:0004252">
    <property type="term" value="F:serine-type endopeptidase activity"/>
    <property type="evidence" value="ECO:0007669"/>
    <property type="project" value="UniProtKB-UniRule"/>
</dbReference>
<dbReference type="HOGENOM" id="CLU_011263_15_5_9"/>
<evidence type="ECO:0000313" key="8">
    <source>
        <dbReference type="Proteomes" id="UP000011728"/>
    </source>
</evidence>
<dbReference type="Pfam" id="PF00082">
    <property type="entry name" value="Peptidase_S8"/>
    <property type="match status" value="1"/>
</dbReference>
<evidence type="ECO:0000259" key="6">
    <source>
        <dbReference type="Pfam" id="PF00082"/>
    </source>
</evidence>
<feature type="active site" description="Charge relay system" evidence="5">
    <location>
        <position position="343"/>
    </location>
</feature>
<dbReference type="GO" id="GO:0006508">
    <property type="term" value="P:proteolysis"/>
    <property type="evidence" value="ECO:0007669"/>
    <property type="project" value="UniProtKB-KW"/>
</dbReference>
<dbReference type="PATRIC" id="fig|931276.5.peg.5849"/>
<evidence type="ECO:0000256" key="1">
    <source>
        <dbReference type="ARBA" id="ARBA00011073"/>
    </source>
</evidence>
<evidence type="ECO:0000313" key="7">
    <source>
        <dbReference type="EMBL" id="AGF59524.1"/>
    </source>
</evidence>
<dbReference type="PANTHER" id="PTHR43806">
    <property type="entry name" value="PEPTIDASE S8"/>
    <property type="match status" value="1"/>
</dbReference>
<gene>
    <name evidence="7" type="ORF">Cspa_c58030</name>
</gene>
<organism evidence="7 8">
    <name type="scientific">Clostridium saccharoperbutylacetonicum N1-4(HMT)</name>
    <dbReference type="NCBI Taxonomy" id="931276"/>
    <lineage>
        <taxon>Bacteria</taxon>
        <taxon>Bacillati</taxon>
        <taxon>Bacillota</taxon>
        <taxon>Clostridia</taxon>
        <taxon>Eubacteriales</taxon>
        <taxon>Clostridiaceae</taxon>
        <taxon>Clostridium</taxon>
    </lineage>
</organism>
<keyword evidence="8" id="KW-1185">Reference proteome</keyword>
<dbReference type="STRING" id="36745.CLSAP_55830"/>
<dbReference type="InterPro" id="IPR015500">
    <property type="entry name" value="Peptidase_S8_subtilisin-rel"/>
</dbReference>
<keyword evidence="4 5" id="KW-0720">Serine protease</keyword>
<dbReference type="Proteomes" id="UP000011728">
    <property type="component" value="Chromosome"/>
</dbReference>
<keyword evidence="3 5" id="KW-0378">Hydrolase</keyword>
<feature type="active site" description="Charge relay system" evidence="5">
    <location>
        <position position="117"/>
    </location>
</feature>
<dbReference type="InterPro" id="IPR022398">
    <property type="entry name" value="Peptidase_S8_His-AS"/>
</dbReference>
<feature type="active site" description="Charge relay system" evidence="5">
    <location>
        <position position="152"/>
    </location>
</feature>
<dbReference type="PRINTS" id="PR00723">
    <property type="entry name" value="SUBTILISIN"/>
</dbReference>
<dbReference type="InterPro" id="IPR036852">
    <property type="entry name" value="Peptidase_S8/S53_dom_sf"/>
</dbReference>
<evidence type="ECO:0000256" key="5">
    <source>
        <dbReference type="PROSITE-ProRule" id="PRU01240"/>
    </source>
</evidence>
<accession>M1MNR5</accession>
<evidence type="ECO:0000256" key="3">
    <source>
        <dbReference type="ARBA" id="ARBA00022801"/>
    </source>
</evidence>
<reference evidence="7 8" key="1">
    <citation type="submission" date="2013-02" db="EMBL/GenBank/DDBJ databases">
        <title>Genome sequence of Clostridium saccharoperbutylacetonicum N1-4(HMT).</title>
        <authorList>
            <person name="Poehlein A."/>
            <person name="Daniel R."/>
        </authorList>
    </citation>
    <scope>NUCLEOTIDE SEQUENCE [LARGE SCALE GENOMIC DNA]</scope>
    <source>
        <strain evidence="8">N1-4(HMT)</strain>
    </source>
</reference>
<comment type="similarity">
    <text evidence="1 5">Belongs to the peptidase S8 family.</text>
</comment>
<protein>
    <submittedName>
        <fullName evidence="7">Subtilisin-like serine protease</fullName>
    </submittedName>
</protein>
<keyword evidence="2 5" id="KW-0645">Protease</keyword>
<dbReference type="PANTHER" id="PTHR43806:SF11">
    <property type="entry name" value="CEREVISIN-RELATED"/>
    <property type="match status" value="1"/>
</dbReference>
<dbReference type="EMBL" id="CP004121">
    <property type="protein sequence ID" value="AGF59524.1"/>
    <property type="molecule type" value="Genomic_DNA"/>
</dbReference>
<proteinExistence type="inferred from homology"/>
<dbReference type="InterPro" id="IPR000209">
    <property type="entry name" value="Peptidase_S8/S53_dom"/>
</dbReference>
<dbReference type="eggNOG" id="COG1404">
    <property type="taxonomic scope" value="Bacteria"/>
</dbReference>
<dbReference type="AlphaFoldDB" id="M1MNR5"/>
<name>M1MNR5_9CLOT</name>
<dbReference type="InterPro" id="IPR050131">
    <property type="entry name" value="Peptidase_S8_subtilisin-like"/>
</dbReference>
<dbReference type="RefSeq" id="WP_015395831.1">
    <property type="nucleotide sequence ID" value="NC_020291.1"/>
</dbReference>
<evidence type="ECO:0000256" key="4">
    <source>
        <dbReference type="ARBA" id="ARBA00022825"/>
    </source>
</evidence>